<dbReference type="InterPro" id="IPR011249">
    <property type="entry name" value="Metalloenz_LuxS/M16"/>
</dbReference>
<feature type="non-terminal residue" evidence="6">
    <location>
        <position position="451"/>
    </location>
</feature>
<dbReference type="Pfam" id="PF00675">
    <property type="entry name" value="Peptidase_M16"/>
    <property type="match status" value="1"/>
</dbReference>
<evidence type="ECO:0000256" key="3">
    <source>
        <dbReference type="ARBA" id="ARBA00023128"/>
    </source>
</evidence>
<dbReference type="SUPFAM" id="SSF63411">
    <property type="entry name" value="LuxS/MPP-like metallohydrolase"/>
    <property type="match status" value="2"/>
</dbReference>
<dbReference type="GO" id="GO:0046872">
    <property type="term" value="F:metal ion binding"/>
    <property type="evidence" value="ECO:0007669"/>
    <property type="project" value="InterPro"/>
</dbReference>
<dbReference type="EMBL" id="KK120216">
    <property type="protein sequence ID" value="KFM77787.1"/>
    <property type="molecule type" value="Genomic_DNA"/>
</dbReference>
<protein>
    <submittedName>
        <fullName evidence="6">Cytochrome b-c1 complex subunit 2, mitochondrial</fullName>
    </submittedName>
</protein>
<dbReference type="OMA" id="APKFALY"/>
<dbReference type="InterPro" id="IPR050361">
    <property type="entry name" value="MPP/UQCRC_Complex"/>
</dbReference>
<accession>A0A087UK98</accession>
<dbReference type="OrthoDB" id="6369905at2759"/>
<dbReference type="PANTHER" id="PTHR11851">
    <property type="entry name" value="METALLOPROTEASE"/>
    <property type="match status" value="1"/>
</dbReference>
<feature type="domain" description="Peptidase M16 C-terminal" evidence="5">
    <location>
        <begin position="204"/>
        <end position="381"/>
    </location>
</feature>
<evidence type="ECO:0000259" key="5">
    <source>
        <dbReference type="Pfam" id="PF05193"/>
    </source>
</evidence>
<dbReference type="PANTHER" id="PTHR11851:SF226">
    <property type="entry name" value="CYTOCHROME B-C1 COMPLEX SUBUNIT 2, MITOCHONDRIAL"/>
    <property type="match status" value="1"/>
</dbReference>
<proteinExistence type="predicted"/>
<sequence>MNVYRFRKIFTSSLYKFRSAHTQKFARAETQDIELLPKEDAEVTQIESGITIASIENYNPISQVSLVFKAGSRYETAQNLGVSHLLRNCATLSTKNHTGFFITRSLELLGAKLEVTATREHLIYTLQCIRDDIDSGFEILADIVTRQVFKPWEVNDALPRMHVDLAVYQSNPEAFLLENLHKAAFRSGLSNPLYCPSFMIGKHSAEMLHTYVKENFATSRTSVVGLGVSHEHLQNCVNKFLHVSGSSSGSDIATKFSGGEIRVETDLPCVHTAIVAEGAGLQNRKDVISLGILQNILGIGSHSKFSCSKFSKLGEAAAKNTSNPFAVTALNINYSDSGLFGVYIVGNSDDMKQLVKAVVSQMRDVTKSISEASVNSAKHKLKAKLNLERETTKGLMSAMAFEASQFGGISDIQDIEKSIDSLTVSDITTIAGKVMKTKPAMAAIGRLHNTP</sequence>
<reference evidence="6 7" key="1">
    <citation type="submission" date="2013-11" db="EMBL/GenBank/DDBJ databases">
        <title>Genome sequencing of Stegodyphus mimosarum.</title>
        <authorList>
            <person name="Bechsgaard J."/>
        </authorList>
    </citation>
    <scope>NUCLEOTIDE SEQUENCE [LARGE SCALE GENOMIC DNA]</scope>
</reference>
<evidence type="ECO:0000259" key="4">
    <source>
        <dbReference type="Pfam" id="PF00675"/>
    </source>
</evidence>
<keyword evidence="7" id="KW-1185">Reference proteome</keyword>
<dbReference type="Proteomes" id="UP000054359">
    <property type="component" value="Unassembled WGS sequence"/>
</dbReference>
<evidence type="ECO:0000313" key="6">
    <source>
        <dbReference type="EMBL" id="KFM77787.1"/>
    </source>
</evidence>
<feature type="domain" description="Peptidase M16 N-terminal" evidence="4">
    <location>
        <begin position="52"/>
        <end position="197"/>
    </location>
</feature>
<dbReference type="FunFam" id="3.30.830.10:FF:000021">
    <property type="entry name" value="Cytochrome b-c1 complex subunit 2"/>
    <property type="match status" value="1"/>
</dbReference>
<dbReference type="Gene3D" id="3.30.830.10">
    <property type="entry name" value="Metalloenzyme, LuxS/M16 peptidase-like"/>
    <property type="match status" value="2"/>
</dbReference>
<keyword evidence="3" id="KW-0496">Mitochondrion</keyword>
<evidence type="ECO:0000313" key="7">
    <source>
        <dbReference type="Proteomes" id="UP000054359"/>
    </source>
</evidence>
<dbReference type="FunFam" id="3.30.830.10:FF:000039">
    <property type="entry name" value="Ubiquinol-cytochrome c reductase core subunit 2"/>
    <property type="match status" value="1"/>
</dbReference>
<dbReference type="InterPro" id="IPR007863">
    <property type="entry name" value="Peptidase_M16_C"/>
</dbReference>
<comment type="subcellular location">
    <subcellularLocation>
        <location evidence="1">Mitochondrion</location>
    </subcellularLocation>
</comment>
<dbReference type="AlphaFoldDB" id="A0A087UK98"/>
<name>A0A087UK98_STEMI</name>
<dbReference type="Pfam" id="PF05193">
    <property type="entry name" value="Peptidase_M16_C"/>
    <property type="match status" value="1"/>
</dbReference>
<keyword evidence="2" id="KW-0809">Transit peptide</keyword>
<dbReference type="InterPro" id="IPR011765">
    <property type="entry name" value="Pept_M16_N"/>
</dbReference>
<evidence type="ECO:0000256" key="1">
    <source>
        <dbReference type="ARBA" id="ARBA00004173"/>
    </source>
</evidence>
<organism evidence="6 7">
    <name type="scientific">Stegodyphus mimosarum</name>
    <name type="common">African social velvet spider</name>
    <dbReference type="NCBI Taxonomy" id="407821"/>
    <lineage>
        <taxon>Eukaryota</taxon>
        <taxon>Metazoa</taxon>
        <taxon>Ecdysozoa</taxon>
        <taxon>Arthropoda</taxon>
        <taxon>Chelicerata</taxon>
        <taxon>Arachnida</taxon>
        <taxon>Araneae</taxon>
        <taxon>Araneomorphae</taxon>
        <taxon>Entelegynae</taxon>
        <taxon>Eresoidea</taxon>
        <taxon>Eresidae</taxon>
        <taxon>Stegodyphus</taxon>
    </lineage>
</organism>
<dbReference type="GO" id="GO:0005739">
    <property type="term" value="C:mitochondrion"/>
    <property type="evidence" value="ECO:0007669"/>
    <property type="project" value="UniProtKB-SubCell"/>
</dbReference>
<dbReference type="GO" id="GO:0016020">
    <property type="term" value="C:membrane"/>
    <property type="evidence" value="ECO:0007669"/>
    <property type="project" value="UniProtKB-ARBA"/>
</dbReference>
<dbReference type="STRING" id="407821.A0A087UK98"/>
<gene>
    <name evidence="6" type="ORF">X975_22423</name>
</gene>
<evidence type="ECO:0000256" key="2">
    <source>
        <dbReference type="ARBA" id="ARBA00022946"/>
    </source>
</evidence>